<protein>
    <submittedName>
        <fullName evidence="1">Uncharacterized protein</fullName>
    </submittedName>
</protein>
<evidence type="ECO:0000313" key="2">
    <source>
        <dbReference type="Proteomes" id="UP001162480"/>
    </source>
</evidence>
<name>A0AA36BZP0_OCTVU</name>
<reference evidence="1" key="1">
    <citation type="submission" date="2023-08" db="EMBL/GenBank/DDBJ databases">
        <authorList>
            <person name="Alioto T."/>
            <person name="Alioto T."/>
            <person name="Gomez Garrido J."/>
        </authorList>
    </citation>
    <scope>NUCLEOTIDE SEQUENCE</scope>
</reference>
<keyword evidence="2" id="KW-1185">Reference proteome</keyword>
<dbReference type="Proteomes" id="UP001162480">
    <property type="component" value="Chromosome 29"/>
</dbReference>
<sequence length="186" mass="20086">MVLAELQQSICALRGEVAGIKASIQVGLHNEESYRNALLKNLPVPVPLAASKTTDSATREVIVIGVPEDMADLQTFAANSAKDLGCVPPTGALRLGRPGPKRRLIKLSFPDHAEATAYHLASVKAGRENRTTLRTCPGLPSDFCDICKGLAKLFVNILSCLEQRKAFLCTHHLEFSSCVGVRVRKP</sequence>
<accession>A0AA36BZP0</accession>
<evidence type="ECO:0000313" key="1">
    <source>
        <dbReference type="EMBL" id="CAI9743280.1"/>
    </source>
</evidence>
<gene>
    <name evidence="1" type="ORF">OCTVUL_1B015118</name>
</gene>
<dbReference type="AlphaFoldDB" id="A0AA36BZP0"/>
<proteinExistence type="predicted"/>
<dbReference type="EMBL" id="OX597842">
    <property type="protein sequence ID" value="CAI9743280.1"/>
    <property type="molecule type" value="Genomic_DNA"/>
</dbReference>
<organism evidence="1 2">
    <name type="scientific">Octopus vulgaris</name>
    <name type="common">Common octopus</name>
    <dbReference type="NCBI Taxonomy" id="6645"/>
    <lineage>
        <taxon>Eukaryota</taxon>
        <taxon>Metazoa</taxon>
        <taxon>Spiralia</taxon>
        <taxon>Lophotrochozoa</taxon>
        <taxon>Mollusca</taxon>
        <taxon>Cephalopoda</taxon>
        <taxon>Coleoidea</taxon>
        <taxon>Octopodiformes</taxon>
        <taxon>Octopoda</taxon>
        <taxon>Incirrata</taxon>
        <taxon>Octopodidae</taxon>
        <taxon>Octopus</taxon>
    </lineage>
</organism>